<reference evidence="2" key="2">
    <citation type="submission" date="2024-10" db="UniProtKB">
        <authorList>
            <consortium name="EnsemblProtists"/>
        </authorList>
    </citation>
    <scope>IDENTIFICATION</scope>
</reference>
<dbReference type="PaxDb" id="2903-EOD27266"/>
<proteinExistence type="predicted"/>
<keyword evidence="3" id="KW-1185">Reference proteome</keyword>
<dbReference type="HOGENOM" id="CLU_2101529_0_0_1"/>
<protein>
    <submittedName>
        <fullName evidence="2">Uncharacterized protein</fullName>
    </submittedName>
</protein>
<feature type="signal peptide" evidence="1">
    <location>
        <begin position="1"/>
        <end position="16"/>
    </location>
</feature>
<dbReference type="AlphaFoldDB" id="A0A0D3JUT1"/>
<reference evidence="3" key="1">
    <citation type="journal article" date="2013" name="Nature">
        <title>Pan genome of the phytoplankton Emiliania underpins its global distribution.</title>
        <authorList>
            <person name="Read B.A."/>
            <person name="Kegel J."/>
            <person name="Klute M.J."/>
            <person name="Kuo A."/>
            <person name="Lefebvre S.C."/>
            <person name="Maumus F."/>
            <person name="Mayer C."/>
            <person name="Miller J."/>
            <person name="Monier A."/>
            <person name="Salamov A."/>
            <person name="Young J."/>
            <person name="Aguilar M."/>
            <person name="Claverie J.M."/>
            <person name="Frickenhaus S."/>
            <person name="Gonzalez K."/>
            <person name="Herman E.K."/>
            <person name="Lin Y.C."/>
            <person name="Napier J."/>
            <person name="Ogata H."/>
            <person name="Sarno A.F."/>
            <person name="Shmutz J."/>
            <person name="Schroeder D."/>
            <person name="de Vargas C."/>
            <person name="Verret F."/>
            <person name="von Dassow P."/>
            <person name="Valentin K."/>
            <person name="Van de Peer Y."/>
            <person name="Wheeler G."/>
            <person name="Dacks J.B."/>
            <person name="Delwiche C.F."/>
            <person name="Dyhrman S.T."/>
            <person name="Glockner G."/>
            <person name="John U."/>
            <person name="Richards T."/>
            <person name="Worden A.Z."/>
            <person name="Zhang X."/>
            <person name="Grigoriev I.V."/>
            <person name="Allen A.E."/>
            <person name="Bidle K."/>
            <person name="Borodovsky M."/>
            <person name="Bowler C."/>
            <person name="Brownlee C."/>
            <person name="Cock J.M."/>
            <person name="Elias M."/>
            <person name="Gladyshev V.N."/>
            <person name="Groth M."/>
            <person name="Guda C."/>
            <person name="Hadaegh A."/>
            <person name="Iglesias-Rodriguez M.D."/>
            <person name="Jenkins J."/>
            <person name="Jones B.M."/>
            <person name="Lawson T."/>
            <person name="Leese F."/>
            <person name="Lindquist E."/>
            <person name="Lobanov A."/>
            <person name="Lomsadze A."/>
            <person name="Malik S.B."/>
            <person name="Marsh M.E."/>
            <person name="Mackinder L."/>
            <person name="Mock T."/>
            <person name="Mueller-Roeber B."/>
            <person name="Pagarete A."/>
            <person name="Parker M."/>
            <person name="Probert I."/>
            <person name="Quesneville H."/>
            <person name="Raines C."/>
            <person name="Rensing S.A."/>
            <person name="Riano-Pachon D.M."/>
            <person name="Richier S."/>
            <person name="Rokitta S."/>
            <person name="Shiraiwa Y."/>
            <person name="Soanes D.M."/>
            <person name="van der Giezen M."/>
            <person name="Wahlund T.M."/>
            <person name="Williams B."/>
            <person name="Wilson W."/>
            <person name="Wolfe G."/>
            <person name="Wurch L.L."/>
        </authorList>
    </citation>
    <scope>NUCLEOTIDE SEQUENCE</scope>
</reference>
<evidence type="ECO:0000313" key="2">
    <source>
        <dbReference type="EnsemblProtists" id="EOD27266"/>
    </source>
</evidence>
<accession>A0A0D3JUT1</accession>
<name>A0A0D3JUT1_EMIH1</name>
<dbReference type="RefSeq" id="XP_005779695.1">
    <property type="nucleotide sequence ID" value="XM_005779638.1"/>
</dbReference>
<feature type="chain" id="PRO_5044291567" evidence="1">
    <location>
        <begin position="17"/>
        <end position="116"/>
    </location>
</feature>
<sequence length="116" mass="11605">MHQLAIFLLGVATTSALRIPSIPTPAAAASALALSPLVAAPAFADVAHGDVVLHPDLGAAAIGLVAGVVFVGAASNAALHYGDDEGCLIHEQHEICGRLSEGGECVLSKTGQWVCA</sequence>
<dbReference type="KEGG" id="ehx:EMIHUDRAFT_205283"/>
<organism evidence="2 3">
    <name type="scientific">Emiliania huxleyi (strain CCMP1516)</name>
    <dbReference type="NCBI Taxonomy" id="280463"/>
    <lineage>
        <taxon>Eukaryota</taxon>
        <taxon>Haptista</taxon>
        <taxon>Haptophyta</taxon>
        <taxon>Prymnesiophyceae</taxon>
        <taxon>Isochrysidales</taxon>
        <taxon>Noelaerhabdaceae</taxon>
        <taxon>Emiliania</taxon>
    </lineage>
</organism>
<dbReference type="Proteomes" id="UP000013827">
    <property type="component" value="Unassembled WGS sequence"/>
</dbReference>
<evidence type="ECO:0000256" key="1">
    <source>
        <dbReference type="SAM" id="SignalP"/>
    </source>
</evidence>
<dbReference type="EnsemblProtists" id="EOD27266">
    <property type="protein sequence ID" value="EOD27266"/>
    <property type="gene ID" value="EMIHUDRAFT_205283"/>
</dbReference>
<keyword evidence="1" id="KW-0732">Signal</keyword>
<dbReference type="GeneID" id="17272812"/>
<evidence type="ECO:0000313" key="3">
    <source>
        <dbReference type="Proteomes" id="UP000013827"/>
    </source>
</evidence>